<dbReference type="PANTHER" id="PTHR42865">
    <property type="entry name" value="PROTON/GLUTAMATE-ASPARTATE SYMPORTER"/>
    <property type="match status" value="1"/>
</dbReference>
<feature type="transmembrane region" description="Helical" evidence="6">
    <location>
        <begin position="120"/>
        <end position="138"/>
    </location>
</feature>
<keyword evidence="8" id="KW-1185">Reference proteome</keyword>
<comment type="subcellular location">
    <subcellularLocation>
        <location evidence="1">Membrane</location>
        <topology evidence="1">Multi-pass membrane protein</topology>
    </subcellularLocation>
</comment>
<dbReference type="Pfam" id="PF00375">
    <property type="entry name" value="SDF"/>
    <property type="match status" value="1"/>
</dbReference>
<evidence type="ECO:0000256" key="4">
    <source>
        <dbReference type="ARBA" id="ARBA00022989"/>
    </source>
</evidence>
<dbReference type="SUPFAM" id="SSF118215">
    <property type="entry name" value="Proton glutamate symport protein"/>
    <property type="match status" value="1"/>
</dbReference>
<dbReference type="InterPro" id="IPR036458">
    <property type="entry name" value="Na:dicarbo_symporter_sf"/>
</dbReference>
<gene>
    <name evidence="7" type="ORF">C273_02053</name>
</gene>
<evidence type="ECO:0000313" key="8">
    <source>
        <dbReference type="Proteomes" id="UP000009885"/>
    </source>
</evidence>
<keyword evidence="3 6" id="KW-0812">Transmembrane</keyword>
<reference evidence="7 8" key="1">
    <citation type="journal article" date="2013" name="Genome Announc.">
        <title>Genome Sequence of Staphylococcus massiliensis Strain S46, Isolated from the Surface of Healthy Human Skin.</title>
        <authorList>
            <person name="Srivastav R."/>
            <person name="Singh A."/>
            <person name="Jangir P.K."/>
            <person name="Kumari C."/>
            <person name="Muduli S."/>
            <person name="Sharma R."/>
        </authorList>
    </citation>
    <scope>NUCLEOTIDE SEQUENCE [LARGE SCALE GENOMIC DNA]</scope>
    <source>
        <strain evidence="7 8">S46</strain>
    </source>
</reference>
<comment type="caution">
    <text evidence="7">The sequence shown here is derived from an EMBL/GenBank/DDBJ whole genome shotgun (WGS) entry which is preliminary data.</text>
</comment>
<feature type="transmembrane region" description="Helical" evidence="6">
    <location>
        <begin position="39"/>
        <end position="59"/>
    </location>
</feature>
<dbReference type="eggNOG" id="COG1301">
    <property type="taxonomic scope" value="Bacteria"/>
</dbReference>
<sequence length="383" mass="40243">MKLVIKLLLGIALGIVIGLIDIDFVTKAIVTFKSIFDQIIGYIIPLIIFFFIAAGITSLGQGSGKLVGLTVGAAYTSTIIAGLLALTVAYNVMPFIAKKGAVPGEPEEIKPFFTFEFDPLMGVLTALITAFLVGIIAASLNSPTVIKLIDEGQKIVEVAIYKIIIPFLPFYIASIFTEIAAQGTVFNIVKIFGLVLILAIALHWVWLIILYTIAGTLNKRNPFSMIKNMIPAYFTAVGTMSSAATIPVTLEQTKKNKVTGSIADFAIPLLATIHLSGSTITLVSCSIAAMIVLPGMSLPAIPTMIGFIFMLGIIMIAAPGVPGGSVMAASGILGSILGFNESAIGLMIALYMAQDSFGTATNITGDGAITAIVDKLGFKNKSA</sequence>
<dbReference type="RefSeq" id="WP_009382188.1">
    <property type="nucleotide sequence ID" value="NZ_AMSQ01000003.1"/>
</dbReference>
<dbReference type="PATRIC" id="fig|1229783.3.peg.415"/>
<dbReference type="Gene3D" id="1.10.3860.10">
    <property type="entry name" value="Sodium:dicarboxylate symporter"/>
    <property type="match status" value="1"/>
</dbReference>
<keyword evidence="5 6" id="KW-0472">Membrane</keyword>
<dbReference type="PANTHER" id="PTHR42865:SF8">
    <property type="entry name" value="SERINE_THREONINE TRANSPORTER SSTT"/>
    <property type="match status" value="1"/>
</dbReference>
<keyword evidence="2" id="KW-0813">Transport</keyword>
<feature type="transmembrane region" description="Helical" evidence="6">
    <location>
        <begin position="7"/>
        <end position="27"/>
    </location>
</feature>
<feature type="transmembrane region" description="Helical" evidence="6">
    <location>
        <begin position="66"/>
        <end position="90"/>
    </location>
</feature>
<dbReference type="OrthoDB" id="9768885at2"/>
<dbReference type="STRING" id="1229783.C273_02053"/>
<proteinExistence type="predicted"/>
<feature type="transmembrane region" description="Helical" evidence="6">
    <location>
        <begin position="191"/>
        <end position="217"/>
    </location>
</feature>
<evidence type="ECO:0000256" key="3">
    <source>
        <dbReference type="ARBA" id="ARBA00022692"/>
    </source>
</evidence>
<evidence type="ECO:0000256" key="2">
    <source>
        <dbReference type="ARBA" id="ARBA00022448"/>
    </source>
</evidence>
<dbReference type="AlphaFoldDB" id="K9ARF3"/>
<dbReference type="InterPro" id="IPR001991">
    <property type="entry name" value="Na-dicarboxylate_symporter"/>
</dbReference>
<organism evidence="7 8">
    <name type="scientific">Staphylococcus massiliensis S46</name>
    <dbReference type="NCBI Taxonomy" id="1229783"/>
    <lineage>
        <taxon>Bacteria</taxon>
        <taxon>Bacillati</taxon>
        <taxon>Bacillota</taxon>
        <taxon>Bacilli</taxon>
        <taxon>Bacillales</taxon>
        <taxon>Staphylococcaceae</taxon>
        <taxon>Staphylococcus</taxon>
    </lineage>
</organism>
<dbReference type="GO" id="GO:0015293">
    <property type="term" value="F:symporter activity"/>
    <property type="evidence" value="ECO:0007669"/>
    <property type="project" value="InterPro"/>
</dbReference>
<dbReference type="GO" id="GO:0005886">
    <property type="term" value="C:plasma membrane"/>
    <property type="evidence" value="ECO:0007669"/>
    <property type="project" value="TreeGrafter"/>
</dbReference>
<feature type="transmembrane region" description="Helical" evidence="6">
    <location>
        <begin position="229"/>
        <end position="250"/>
    </location>
</feature>
<evidence type="ECO:0000256" key="5">
    <source>
        <dbReference type="ARBA" id="ARBA00023136"/>
    </source>
</evidence>
<feature type="transmembrane region" description="Helical" evidence="6">
    <location>
        <begin position="327"/>
        <end position="353"/>
    </location>
</feature>
<accession>K9ARF3</accession>
<dbReference type="Proteomes" id="UP000009885">
    <property type="component" value="Unassembled WGS sequence"/>
</dbReference>
<name>K9ARF3_9STAP</name>
<feature type="transmembrane region" description="Helical" evidence="6">
    <location>
        <begin position="159"/>
        <end position="179"/>
    </location>
</feature>
<feature type="transmembrane region" description="Helical" evidence="6">
    <location>
        <begin position="300"/>
        <end position="321"/>
    </location>
</feature>
<evidence type="ECO:0000313" key="7">
    <source>
        <dbReference type="EMBL" id="EKU50013.1"/>
    </source>
</evidence>
<keyword evidence="4 6" id="KW-1133">Transmembrane helix</keyword>
<evidence type="ECO:0000256" key="6">
    <source>
        <dbReference type="SAM" id="Phobius"/>
    </source>
</evidence>
<dbReference type="EMBL" id="AMSQ01000003">
    <property type="protein sequence ID" value="EKU50013.1"/>
    <property type="molecule type" value="Genomic_DNA"/>
</dbReference>
<protein>
    <submittedName>
        <fullName evidence="7">Sodium:dicarboxylate symporter</fullName>
    </submittedName>
</protein>
<evidence type="ECO:0000256" key="1">
    <source>
        <dbReference type="ARBA" id="ARBA00004141"/>
    </source>
</evidence>
<feature type="transmembrane region" description="Helical" evidence="6">
    <location>
        <begin position="270"/>
        <end position="293"/>
    </location>
</feature>